<name>A0A6A5ZZ78_9PLEO</name>
<dbReference type="Proteomes" id="UP000799771">
    <property type="component" value="Unassembled WGS sequence"/>
</dbReference>
<dbReference type="OrthoDB" id="376826at2759"/>
<accession>A0A6A5ZZ78</accession>
<evidence type="ECO:0008006" key="3">
    <source>
        <dbReference type="Google" id="ProtNLM"/>
    </source>
</evidence>
<evidence type="ECO:0000313" key="2">
    <source>
        <dbReference type="Proteomes" id="UP000799771"/>
    </source>
</evidence>
<keyword evidence="2" id="KW-1185">Reference proteome</keyword>
<evidence type="ECO:0000313" key="1">
    <source>
        <dbReference type="EMBL" id="KAF2124183.1"/>
    </source>
</evidence>
<reference evidence="1" key="1">
    <citation type="journal article" date="2020" name="Stud. Mycol.">
        <title>101 Dothideomycetes genomes: a test case for predicting lifestyles and emergence of pathogens.</title>
        <authorList>
            <person name="Haridas S."/>
            <person name="Albert R."/>
            <person name="Binder M."/>
            <person name="Bloem J."/>
            <person name="Labutti K."/>
            <person name="Salamov A."/>
            <person name="Andreopoulos B."/>
            <person name="Baker S."/>
            <person name="Barry K."/>
            <person name="Bills G."/>
            <person name="Bluhm B."/>
            <person name="Cannon C."/>
            <person name="Castanera R."/>
            <person name="Culley D."/>
            <person name="Daum C."/>
            <person name="Ezra D."/>
            <person name="Gonzalez J."/>
            <person name="Henrissat B."/>
            <person name="Kuo A."/>
            <person name="Liang C."/>
            <person name="Lipzen A."/>
            <person name="Lutzoni F."/>
            <person name="Magnuson J."/>
            <person name="Mondo S."/>
            <person name="Nolan M."/>
            <person name="Ohm R."/>
            <person name="Pangilinan J."/>
            <person name="Park H.-J."/>
            <person name="Ramirez L."/>
            <person name="Alfaro M."/>
            <person name="Sun H."/>
            <person name="Tritt A."/>
            <person name="Yoshinaga Y."/>
            <person name="Zwiers L.-H."/>
            <person name="Turgeon B."/>
            <person name="Goodwin S."/>
            <person name="Spatafora J."/>
            <person name="Crous P."/>
            <person name="Grigoriev I."/>
        </authorList>
    </citation>
    <scope>NUCLEOTIDE SEQUENCE</scope>
    <source>
        <strain evidence="1">CBS 119687</strain>
    </source>
</reference>
<dbReference type="RefSeq" id="XP_033518576.1">
    <property type="nucleotide sequence ID" value="XM_033666981.1"/>
</dbReference>
<dbReference type="GeneID" id="54407413"/>
<protein>
    <recommendedName>
        <fullName evidence="3">CAP20-like protein</fullName>
    </recommendedName>
</protein>
<gene>
    <name evidence="1" type="ORF">P153DRAFT_361362</name>
</gene>
<dbReference type="EMBL" id="ML977520">
    <property type="protein sequence ID" value="KAF2124183.1"/>
    <property type="molecule type" value="Genomic_DNA"/>
</dbReference>
<dbReference type="AlphaFoldDB" id="A0A6A5ZZ78"/>
<organism evidence="1 2">
    <name type="scientific">Dothidotthia symphoricarpi CBS 119687</name>
    <dbReference type="NCBI Taxonomy" id="1392245"/>
    <lineage>
        <taxon>Eukaryota</taxon>
        <taxon>Fungi</taxon>
        <taxon>Dikarya</taxon>
        <taxon>Ascomycota</taxon>
        <taxon>Pezizomycotina</taxon>
        <taxon>Dothideomycetes</taxon>
        <taxon>Pleosporomycetidae</taxon>
        <taxon>Pleosporales</taxon>
        <taxon>Dothidotthiaceae</taxon>
        <taxon>Dothidotthia</taxon>
    </lineage>
</organism>
<sequence length="173" mass="19262">MTNESAPLTNGETPSSRVLSHLNTYPVVHDSVELYKSNPYGAKTLSLAHQTYTRLTQSPFAPYLQTPLAYLSPYLSAADTRLDSGLSTLESKLPIVKEDTSKLKEYAFAPYKYLLGTWEDEYSKTRGQDGLVKTGKAVLSLELKVVSDACVAFLGYWNKGKETTQKKVEEIKQ</sequence>
<proteinExistence type="predicted"/>